<dbReference type="Proteomes" id="UP000054558">
    <property type="component" value="Unassembled WGS sequence"/>
</dbReference>
<keyword evidence="3" id="KW-0472">Membrane</keyword>
<accession>A0A1Y1IB96</accession>
<feature type="coiled-coil region" evidence="1">
    <location>
        <begin position="65"/>
        <end position="99"/>
    </location>
</feature>
<evidence type="ECO:0000313" key="5">
    <source>
        <dbReference type="Proteomes" id="UP000054558"/>
    </source>
</evidence>
<gene>
    <name evidence="4" type="ORF">KFL_003400050</name>
</gene>
<keyword evidence="3" id="KW-0812">Transmembrane</keyword>
<organism evidence="4 5">
    <name type="scientific">Klebsormidium nitens</name>
    <name type="common">Green alga</name>
    <name type="synonym">Ulothrix nitens</name>
    <dbReference type="NCBI Taxonomy" id="105231"/>
    <lineage>
        <taxon>Eukaryota</taxon>
        <taxon>Viridiplantae</taxon>
        <taxon>Streptophyta</taxon>
        <taxon>Klebsormidiophyceae</taxon>
        <taxon>Klebsormidiales</taxon>
        <taxon>Klebsormidiaceae</taxon>
        <taxon>Klebsormidium</taxon>
    </lineage>
</organism>
<dbReference type="EMBL" id="DF237289">
    <property type="protein sequence ID" value="GAQ87232.1"/>
    <property type="molecule type" value="Genomic_DNA"/>
</dbReference>
<keyword evidence="1" id="KW-0175">Coiled coil</keyword>
<feature type="region of interest" description="Disordered" evidence="2">
    <location>
        <begin position="35"/>
        <end position="62"/>
    </location>
</feature>
<reference evidence="4 5" key="1">
    <citation type="journal article" date="2014" name="Nat. Commun.">
        <title>Klebsormidium flaccidum genome reveals primary factors for plant terrestrial adaptation.</title>
        <authorList>
            <person name="Hori K."/>
            <person name="Maruyama F."/>
            <person name="Fujisawa T."/>
            <person name="Togashi T."/>
            <person name="Yamamoto N."/>
            <person name="Seo M."/>
            <person name="Sato S."/>
            <person name="Yamada T."/>
            <person name="Mori H."/>
            <person name="Tajima N."/>
            <person name="Moriyama T."/>
            <person name="Ikeuchi M."/>
            <person name="Watanabe M."/>
            <person name="Wada H."/>
            <person name="Kobayashi K."/>
            <person name="Saito M."/>
            <person name="Masuda T."/>
            <person name="Sasaki-Sekimoto Y."/>
            <person name="Mashiguchi K."/>
            <person name="Awai K."/>
            <person name="Shimojima M."/>
            <person name="Masuda S."/>
            <person name="Iwai M."/>
            <person name="Nobusawa T."/>
            <person name="Narise T."/>
            <person name="Kondo S."/>
            <person name="Saito H."/>
            <person name="Sato R."/>
            <person name="Murakawa M."/>
            <person name="Ihara Y."/>
            <person name="Oshima-Yamada Y."/>
            <person name="Ohtaka K."/>
            <person name="Satoh M."/>
            <person name="Sonobe K."/>
            <person name="Ishii M."/>
            <person name="Ohtani R."/>
            <person name="Kanamori-Sato M."/>
            <person name="Honoki R."/>
            <person name="Miyazaki D."/>
            <person name="Mochizuki H."/>
            <person name="Umetsu J."/>
            <person name="Higashi K."/>
            <person name="Shibata D."/>
            <person name="Kamiya Y."/>
            <person name="Sato N."/>
            <person name="Nakamura Y."/>
            <person name="Tabata S."/>
            <person name="Ida S."/>
            <person name="Kurokawa K."/>
            <person name="Ohta H."/>
        </authorList>
    </citation>
    <scope>NUCLEOTIDE SEQUENCE [LARGE SCALE GENOMIC DNA]</scope>
    <source>
        <strain evidence="4 5">NIES-2285</strain>
    </source>
</reference>
<evidence type="ECO:0000256" key="1">
    <source>
        <dbReference type="SAM" id="Coils"/>
    </source>
</evidence>
<feature type="transmembrane region" description="Helical" evidence="3">
    <location>
        <begin position="146"/>
        <end position="165"/>
    </location>
</feature>
<protein>
    <submittedName>
        <fullName evidence="4">Uncharacterized protein</fullName>
    </submittedName>
</protein>
<name>A0A1Y1IB96_KLENI</name>
<proteinExistence type="predicted"/>
<keyword evidence="3" id="KW-1133">Transmembrane helix</keyword>
<evidence type="ECO:0000256" key="2">
    <source>
        <dbReference type="SAM" id="MobiDB-lite"/>
    </source>
</evidence>
<sequence length="178" mass="20267">MRAESFSCKRWALSVRSFAEPPRLRRKAVKFNRPFTGKKSGAANGVLRARDRDGEGSTAADSSNNLDMEQELMQQTKLLEAKEKRQDDLRREELKAREAELFGEPDGTAGNFEEQPEWLKKLITWGEWLIVNTEGNEKLQKGFDKALIIFFVFWAIAVGITGGFIKVPFYNFDESIGT</sequence>
<evidence type="ECO:0000256" key="3">
    <source>
        <dbReference type="SAM" id="Phobius"/>
    </source>
</evidence>
<keyword evidence="5" id="KW-1185">Reference proteome</keyword>
<dbReference type="AlphaFoldDB" id="A0A1Y1IB96"/>
<evidence type="ECO:0000313" key="4">
    <source>
        <dbReference type="EMBL" id="GAQ87232.1"/>
    </source>
</evidence>